<dbReference type="PANTHER" id="PTHR43740">
    <property type="entry name" value="LEUCYL-TRNA SYNTHETASE"/>
    <property type="match status" value="1"/>
</dbReference>
<dbReference type="EC" id="6.1.1.4" evidence="2"/>
<keyword evidence="4" id="KW-0547">Nucleotide-binding</keyword>
<keyword evidence="5" id="KW-0067">ATP-binding</keyword>
<evidence type="ECO:0000313" key="9">
    <source>
        <dbReference type="EMBL" id="UYV68390.1"/>
    </source>
</evidence>
<dbReference type="SUPFAM" id="SSF52374">
    <property type="entry name" value="Nucleotidylyl transferase"/>
    <property type="match status" value="1"/>
</dbReference>
<proteinExistence type="inferred from homology"/>
<sequence length="312" mass="35704">MDTFVDSSWYFLRYLDPHNTSLPFDPQTALPVDVYIGGKEHAVLHLYFSRFFWRFLRSEGCLTAPEPFRRFVSMGMVLGQTYRDPDSGRYVPPAQVESDFKPIKDWVFIIWKTLEWLIQIRTGDSSIECKTPHSGETPELQGVPLPKQEFLHQQSHHQQLDTRQTDWTLLCSQNKKFVTPGIAKELPEYDSTLAAFLVSLYPLAPHLSSEMWTALQAVGLSDPHSWYHLLNKERIGELQVPCKDLLTLNKSEVLDKLLSQPEILEKLKAENADLNKMDYIVTPQIGADFLFSSPPVPKKKKKKKSPAAATSN</sequence>
<evidence type="ECO:0000256" key="8">
    <source>
        <dbReference type="SAM" id="MobiDB-lite"/>
    </source>
</evidence>
<evidence type="ECO:0000256" key="5">
    <source>
        <dbReference type="ARBA" id="ARBA00022840"/>
    </source>
</evidence>
<evidence type="ECO:0000256" key="1">
    <source>
        <dbReference type="ARBA" id="ARBA00005594"/>
    </source>
</evidence>
<protein>
    <recommendedName>
        <fullName evidence="2">leucine--tRNA ligase</fullName>
        <ecNumber evidence="2">6.1.1.4</ecNumber>
    </recommendedName>
</protein>
<feature type="region of interest" description="Disordered" evidence="8">
    <location>
        <begin position="292"/>
        <end position="312"/>
    </location>
</feature>
<dbReference type="Proteomes" id="UP001235939">
    <property type="component" value="Chromosome 05"/>
</dbReference>
<evidence type="ECO:0000256" key="4">
    <source>
        <dbReference type="ARBA" id="ARBA00022741"/>
    </source>
</evidence>
<dbReference type="PRINTS" id="PR00985">
    <property type="entry name" value="TRNASYNTHLEU"/>
</dbReference>
<dbReference type="InterPro" id="IPR002302">
    <property type="entry name" value="Leu-tRNA-ligase"/>
</dbReference>
<keyword evidence="6" id="KW-0648">Protein biosynthesis</keyword>
<keyword evidence="7" id="KW-0030">Aminoacyl-tRNA synthetase</keyword>
<evidence type="ECO:0000256" key="7">
    <source>
        <dbReference type="ARBA" id="ARBA00023146"/>
    </source>
</evidence>
<evidence type="ECO:0000256" key="6">
    <source>
        <dbReference type="ARBA" id="ARBA00022917"/>
    </source>
</evidence>
<reference evidence="9 10" key="1">
    <citation type="submission" date="2022-01" db="EMBL/GenBank/DDBJ databases">
        <title>A chromosomal length assembly of Cordylochernes scorpioides.</title>
        <authorList>
            <person name="Zeh D."/>
            <person name="Zeh J."/>
        </authorList>
    </citation>
    <scope>NUCLEOTIDE SEQUENCE [LARGE SCALE GENOMIC DNA]</scope>
    <source>
        <strain evidence="9">IN4F17</strain>
        <tissue evidence="9">Whole Body</tissue>
    </source>
</reference>
<gene>
    <name evidence="9" type="ORF">LAZ67_5004189</name>
</gene>
<dbReference type="InterPro" id="IPR014729">
    <property type="entry name" value="Rossmann-like_a/b/a_fold"/>
</dbReference>
<dbReference type="PANTHER" id="PTHR43740:SF2">
    <property type="entry name" value="LEUCINE--TRNA LIGASE, MITOCHONDRIAL"/>
    <property type="match status" value="1"/>
</dbReference>
<keyword evidence="3" id="KW-0436">Ligase</keyword>
<evidence type="ECO:0000313" key="10">
    <source>
        <dbReference type="Proteomes" id="UP001235939"/>
    </source>
</evidence>
<organism evidence="9 10">
    <name type="scientific">Cordylochernes scorpioides</name>
    <dbReference type="NCBI Taxonomy" id="51811"/>
    <lineage>
        <taxon>Eukaryota</taxon>
        <taxon>Metazoa</taxon>
        <taxon>Ecdysozoa</taxon>
        <taxon>Arthropoda</taxon>
        <taxon>Chelicerata</taxon>
        <taxon>Arachnida</taxon>
        <taxon>Pseudoscorpiones</taxon>
        <taxon>Cheliferoidea</taxon>
        <taxon>Chernetidae</taxon>
        <taxon>Cordylochernes</taxon>
    </lineage>
</organism>
<keyword evidence="10" id="KW-1185">Reference proteome</keyword>
<evidence type="ECO:0000256" key="2">
    <source>
        <dbReference type="ARBA" id="ARBA00013164"/>
    </source>
</evidence>
<comment type="similarity">
    <text evidence="1">Belongs to the class-I aminoacyl-tRNA synthetase family.</text>
</comment>
<name>A0ABY6KLC4_9ARAC</name>
<dbReference type="Gene3D" id="3.40.50.620">
    <property type="entry name" value="HUPs"/>
    <property type="match status" value="1"/>
</dbReference>
<accession>A0ABY6KLC4</accession>
<evidence type="ECO:0000256" key="3">
    <source>
        <dbReference type="ARBA" id="ARBA00022598"/>
    </source>
</evidence>
<dbReference type="EMBL" id="CP092867">
    <property type="protein sequence ID" value="UYV68390.1"/>
    <property type="molecule type" value="Genomic_DNA"/>
</dbReference>